<dbReference type="NCBIfam" id="TIGR00498">
    <property type="entry name" value="lexA"/>
    <property type="match status" value="1"/>
</dbReference>
<evidence type="ECO:0000256" key="1">
    <source>
        <dbReference type="ARBA" id="ARBA00007484"/>
    </source>
</evidence>
<dbReference type="Gene3D" id="1.10.10.10">
    <property type="entry name" value="Winged helix-like DNA-binding domain superfamily/Winged helix DNA-binding domain"/>
    <property type="match status" value="1"/>
</dbReference>
<protein>
    <submittedName>
        <fullName evidence="15">Transcriptional repressor LexA</fullName>
        <ecNumber evidence="15">3.4.21.88</ecNumber>
    </submittedName>
</protein>
<dbReference type="EMBL" id="JAKLWS010000027">
    <property type="protein sequence ID" value="MCG2590183.1"/>
    <property type="molecule type" value="Genomic_DNA"/>
</dbReference>
<keyword evidence="9" id="KW-0804">Transcription</keyword>
<dbReference type="CDD" id="cd06529">
    <property type="entry name" value="S24_LexA-like"/>
    <property type="match status" value="1"/>
</dbReference>
<keyword evidence="4" id="KW-0227">DNA damage</keyword>
<dbReference type="InterPro" id="IPR006197">
    <property type="entry name" value="Peptidase_S24_LexA"/>
</dbReference>
<sequence>MDNAQLTRKQKDFFDFIIDYKKDHDVWPTYREIADAFNYKSPNSVTQNIQALLKKGYLVKTDDDEYDIHPDYEGNLGLKKTAGIPVRGLIAAGYLQEAVEADLGRITLETLFPNMDDMFALRVSGMSMKDAGIYDGDFVLLMDSDVKDGDIGAVLYNGETSLKRIYSDKDGLRLEPANEEYDDIVIEPDIFEEVRVIGKYIGHVNRTGIHKGIPTKKAS</sequence>
<dbReference type="InterPro" id="IPR050077">
    <property type="entry name" value="LexA_repressor"/>
</dbReference>
<dbReference type="PANTHER" id="PTHR33516">
    <property type="entry name" value="LEXA REPRESSOR"/>
    <property type="match status" value="1"/>
</dbReference>
<evidence type="ECO:0000256" key="5">
    <source>
        <dbReference type="ARBA" id="ARBA00022801"/>
    </source>
</evidence>
<evidence type="ECO:0000259" key="14">
    <source>
        <dbReference type="Pfam" id="PF01726"/>
    </source>
</evidence>
<proteinExistence type="inferred from homology"/>
<dbReference type="Gene3D" id="2.10.109.10">
    <property type="entry name" value="Umud Fragment, subunit A"/>
    <property type="match status" value="1"/>
</dbReference>
<dbReference type="PRINTS" id="PR00726">
    <property type="entry name" value="LEXASERPTASE"/>
</dbReference>
<keyword evidence="11" id="KW-0742">SOS response</keyword>
<comment type="caution">
    <text evidence="15">The sequence shown here is derived from an EMBL/GenBank/DDBJ whole genome shotgun (WGS) entry which is preliminary data.</text>
</comment>
<dbReference type="Pfam" id="PF00717">
    <property type="entry name" value="Peptidase_S24"/>
    <property type="match status" value="1"/>
</dbReference>
<keyword evidence="6 12" id="KW-0068">Autocatalytic cleavage</keyword>
<reference evidence="15" key="1">
    <citation type="submission" date="2022-01" db="EMBL/GenBank/DDBJ databases">
        <authorList>
            <person name="Wang Y."/>
        </authorList>
    </citation>
    <scope>NUCLEOTIDE SEQUENCE</scope>
    <source>
        <strain evidence="15">WB101</strain>
    </source>
</reference>
<accession>A0ABS9KH51</accession>
<dbReference type="SUPFAM" id="SSF51306">
    <property type="entry name" value="LexA/Signal peptidase"/>
    <property type="match status" value="1"/>
</dbReference>
<gene>
    <name evidence="15" type="primary">lexA</name>
    <name evidence="15" type="ORF">L6773_16520</name>
</gene>
<evidence type="ECO:0000256" key="2">
    <source>
        <dbReference type="ARBA" id="ARBA00022491"/>
    </source>
</evidence>
<organism evidence="15 16">
    <name type="scientific">Rhodohalobacter sulfatireducens</name>
    <dbReference type="NCBI Taxonomy" id="2911366"/>
    <lineage>
        <taxon>Bacteria</taxon>
        <taxon>Pseudomonadati</taxon>
        <taxon>Balneolota</taxon>
        <taxon>Balneolia</taxon>
        <taxon>Balneolales</taxon>
        <taxon>Balneolaceae</taxon>
        <taxon>Rhodohalobacter</taxon>
    </lineage>
</organism>
<keyword evidence="3" id="KW-0235">DNA replication</keyword>
<evidence type="ECO:0000256" key="11">
    <source>
        <dbReference type="ARBA" id="ARBA00023236"/>
    </source>
</evidence>
<evidence type="ECO:0000256" key="3">
    <source>
        <dbReference type="ARBA" id="ARBA00022705"/>
    </source>
</evidence>
<keyword evidence="10" id="KW-0234">DNA repair</keyword>
<reference evidence="15" key="2">
    <citation type="submission" date="2024-05" db="EMBL/GenBank/DDBJ databases">
        <title>Rhodohalobacter halophilus gen. nov., sp. nov., a moderately halophilic member of the family Balneolaceae.</title>
        <authorList>
            <person name="Xia J."/>
        </authorList>
    </citation>
    <scope>NUCLEOTIDE SEQUENCE</scope>
    <source>
        <strain evidence="15">WB101</strain>
    </source>
</reference>
<evidence type="ECO:0000256" key="6">
    <source>
        <dbReference type="ARBA" id="ARBA00022813"/>
    </source>
</evidence>
<dbReference type="SUPFAM" id="SSF46785">
    <property type="entry name" value="Winged helix' DNA-binding domain"/>
    <property type="match status" value="1"/>
</dbReference>
<comment type="similarity">
    <text evidence="1 12">Belongs to the peptidase S24 family.</text>
</comment>
<feature type="domain" description="Peptidase S24/S26A/S26B/S26C" evidence="13">
    <location>
        <begin position="86"/>
        <end position="201"/>
    </location>
</feature>
<dbReference type="InterPro" id="IPR006199">
    <property type="entry name" value="LexA_DNA-bd_dom"/>
</dbReference>
<evidence type="ECO:0000313" key="16">
    <source>
        <dbReference type="Proteomes" id="UP001165366"/>
    </source>
</evidence>
<evidence type="ECO:0000256" key="4">
    <source>
        <dbReference type="ARBA" id="ARBA00022763"/>
    </source>
</evidence>
<dbReference type="InterPro" id="IPR036390">
    <property type="entry name" value="WH_DNA-bd_sf"/>
</dbReference>
<dbReference type="Pfam" id="PF01726">
    <property type="entry name" value="LexA_DNA_bind"/>
    <property type="match status" value="1"/>
</dbReference>
<dbReference type="InterPro" id="IPR015927">
    <property type="entry name" value="Peptidase_S24_S26A/B/C"/>
</dbReference>
<feature type="domain" description="LexA repressor DNA-binding" evidence="14">
    <location>
        <begin position="5"/>
        <end position="62"/>
    </location>
</feature>
<dbReference type="PANTHER" id="PTHR33516:SF2">
    <property type="entry name" value="LEXA REPRESSOR-RELATED"/>
    <property type="match status" value="1"/>
</dbReference>
<name>A0ABS9KH51_9BACT</name>
<evidence type="ECO:0000256" key="10">
    <source>
        <dbReference type="ARBA" id="ARBA00023204"/>
    </source>
</evidence>
<dbReference type="GO" id="GO:0004252">
    <property type="term" value="F:serine-type endopeptidase activity"/>
    <property type="evidence" value="ECO:0007669"/>
    <property type="project" value="UniProtKB-EC"/>
</dbReference>
<evidence type="ECO:0000256" key="9">
    <source>
        <dbReference type="ARBA" id="ARBA00023163"/>
    </source>
</evidence>
<dbReference type="InterPro" id="IPR036286">
    <property type="entry name" value="LexA/Signal_pep-like_sf"/>
</dbReference>
<evidence type="ECO:0000256" key="12">
    <source>
        <dbReference type="RuleBase" id="RU003991"/>
    </source>
</evidence>
<dbReference type="InterPro" id="IPR006200">
    <property type="entry name" value="LexA"/>
</dbReference>
<keyword evidence="5 12" id="KW-0378">Hydrolase</keyword>
<keyword evidence="8" id="KW-0238">DNA-binding</keyword>
<evidence type="ECO:0000259" key="13">
    <source>
        <dbReference type="Pfam" id="PF00717"/>
    </source>
</evidence>
<dbReference type="RefSeq" id="WP_237855541.1">
    <property type="nucleotide sequence ID" value="NZ_JAKLWS010000027.1"/>
</dbReference>
<dbReference type="InterPro" id="IPR036388">
    <property type="entry name" value="WH-like_DNA-bd_sf"/>
</dbReference>
<evidence type="ECO:0000256" key="7">
    <source>
        <dbReference type="ARBA" id="ARBA00023015"/>
    </source>
</evidence>
<keyword evidence="2" id="KW-0678">Repressor</keyword>
<evidence type="ECO:0000313" key="15">
    <source>
        <dbReference type="EMBL" id="MCG2590183.1"/>
    </source>
</evidence>
<dbReference type="EC" id="3.4.21.88" evidence="15"/>
<evidence type="ECO:0000256" key="8">
    <source>
        <dbReference type="ARBA" id="ARBA00023125"/>
    </source>
</evidence>
<dbReference type="InterPro" id="IPR039418">
    <property type="entry name" value="LexA-like"/>
</dbReference>
<keyword evidence="7" id="KW-0805">Transcription regulation</keyword>
<keyword evidence="16" id="KW-1185">Reference proteome</keyword>
<dbReference type="Proteomes" id="UP001165366">
    <property type="component" value="Unassembled WGS sequence"/>
</dbReference>